<feature type="chain" id="PRO_5030510198" evidence="1">
    <location>
        <begin position="26"/>
        <end position="768"/>
    </location>
</feature>
<dbReference type="Pfam" id="PF18883">
    <property type="entry name" value="AC_1"/>
    <property type="match status" value="1"/>
</dbReference>
<dbReference type="EMBL" id="JAAQTL010000003">
    <property type="protein sequence ID" value="NID17410.1"/>
    <property type="molecule type" value="Genomic_DNA"/>
</dbReference>
<organism evidence="3 4">
    <name type="scientific">Luteibacter yeojuensis</name>
    <dbReference type="NCBI Taxonomy" id="345309"/>
    <lineage>
        <taxon>Bacteria</taxon>
        <taxon>Pseudomonadati</taxon>
        <taxon>Pseudomonadota</taxon>
        <taxon>Gammaproteobacteria</taxon>
        <taxon>Lysobacterales</taxon>
        <taxon>Rhodanobacteraceae</taxon>
        <taxon>Luteibacter</taxon>
    </lineage>
</organism>
<dbReference type="Gene3D" id="2.40.128.130">
    <property type="entry name" value="Autotransporter beta-domain"/>
    <property type="match status" value="1"/>
</dbReference>
<dbReference type="Proteomes" id="UP000518878">
    <property type="component" value="Unassembled WGS sequence"/>
</dbReference>
<dbReference type="InterPro" id="IPR043990">
    <property type="entry name" value="AC_1"/>
</dbReference>
<reference evidence="3 4" key="1">
    <citation type="journal article" date="2006" name="Int. J. Syst. Evol. Microbiol.">
        <title>Dyella yeojuensis sp. nov., isolated from greenhouse soil in Korea.</title>
        <authorList>
            <person name="Kim B.Y."/>
            <person name="Weon H.Y."/>
            <person name="Lee K.H."/>
            <person name="Seok S.J."/>
            <person name="Kwon S.W."/>
            <person name="Go S.J."/>
            <person name="Stackebrandt E."/>
        </authorList>
    </citation>
    <scope>NUCLEOTIDE SEQUENCE [LARGE SCALE GENOMIC DNA]</scope>
    <source>
        <strain evidence="3 4">DSM 17673</strain>
    </source>
</reference>
<sequence length="768" mass="80244">MVTKRWGHGTLTMALAAAFVTQAHARATNLVVERGMAEQLDPGDVVHATAPGTMAARVDPRATLDAEDASFVNEGVGTRTSRAYGVFVSDGGGLSLVGGRVAVSGSWGIGIQAQRKALLDLGGTRVAASGHAGIGIVVQREGEGAFRDLRVESTGTHGVGLLVTGHSRVVATDSRILASGSGATALALDGGEVRLRDTVLQAGPGYAIATRFQNDGAARVHLEGGAVQGRIESGGPGLSIHAVAGHIDGDAVRAGKGELDLHIARGAWRGRGSRLRSLSLSDAAWTLTGDSDVRQVRLDPGGRIVFDRLQPGFRTLRVGTWQADVAAGGVVLGTRLDAGGTLRRQATDRLLVHGDAVGRTALHVVHTGGTGASTAGRDGVNGPGDGISVVQVGGAASAESFHLAGDYVAVGPWQYRLYAYEPGRSDPAQRLVDGQGADYWDFRLQSMRTAGAASRAALAPQVPAYLVLAHALFGYGRSAMGALRPGDVGPSREPALRVRAFGGDAMYRSRLAATSYGVDYRRRDRGLQIAADMLVHAIGETTVRTGIALSSGSSRILPRAAEGRSDARAEARALAWHAVLTTESGWALASAYGFSRYRIAAHTPVRGEVLPNLRASANEAMASVGFHWRPSARLLVEPGASVLWQRLRFGKARDTDGIELAAGSPRRATVRAGARASLLLQPQGRTIRTWSPYLDLRYGLARDTGASLLAAGERLPTGRGGRTIDAAAGATFELDARWTASIDTSARLARGHGGESGRAVRIGATWHF</sequence>
<dbReference type="InterPro" id="IPR012332">
    <property type="entry name" value="Autotransporter_pectin_lyase_C"/>
</dbReference>
<dbReference type="InterPro" id="IPR006315">
    <property type="entry name" value="OM_autotransptr_brl_dom"/>
</dbReference>
<evidence type="ECO:0000313" key="3">
    <source>
        <dbReference type="EMBL" id="NID17410.1"/>
    </source>
</evidence>
<dbReference type="NCBIfam" id="TIGR01414">
    <property type="entry name" value="autotrans_barl"/>
    <property type="match status" value="1"/>
</dbReference>
<name>A0A7X5QXU1_9GAMM</name>
<proteinExistence type="predicted"/>
<dbReference type="SMART" id="SM00869">
    <property type="entry name" value="Autotransporter"/>
    <property type="match status" value="1"/>
</dbReference>
<dbReference type="AlphaFoldDB" id="A0A7X5QXU1"/>
<dbReference type="InterPro" id="IPR011050">
    <property type="entry name" value="Pectin_lyase_fold/virulence"/>
</dbReference>
<dbReference type="PROSITE" id="PS51208">
    <property type="entry name" value="AUTOTRANSPORTER"/>
    <property type="match status" value="1"/>
</dbReference>
<feature type="signal peptide" evidence="1">
    <location>
        <begin position="1"/>
        <end position="25"/>
    </location>
</feature>
<dbReference type="Gene3D" id="2.160.20.20">
    <property type="match status" value="1"/>
</dbReference>
<dbReference type="SUPFAM" id="SSF51126">
    <property type="entry name" value="Pectin lyase-like"/>
    <property type="match status" value="1"/>
</dbReference>
<dbReference type="RefSeq" id="WP_166701218.1">
    <property type="nucleotide sequence ID" value="NZ_JAAQTL010000003.1"/>
</dbReference>
<dbReference type="InterPro" id="IPR005546">
    <property type="entry name" value="Autotransporte_beta"/>
</dbReference>
<dbReference type="InterPro" id="IPR036709">
    <property type="entry name" value="Autotransporte_beta_dom_sf"/>
</dbReference>
<evidence type="ECO:0000259" key="2">
    <source>
        <dbReference type="PROSITE" id="PS51208"/>
    </source>
</evidence>
<feature type="domain" description="Autotransporter" evidence="2">
    <location>
        <begin position="489"/>
        <end position="768"/>
    </location>
</feature>
<evidence type="ECO:0000313" key="4">
    <source>
        <dbReference type="Proteomes" id="UP000518878"/>
    </source>
</evidence>
<accession>A0A7X5QXU1</accession>
<keyword evidence="4" id="KW-1185">Reference proteome</keyword>
<comment type="caution">
    <text evidence="3">The sequence shown here is derived from an EMBL/GenBank/DDBJ whole genome shotgun (WGS) entry which is preliminary data.</text>
</comment>
<dbReference type="GO" id="GO:0019867">
    <property type="term" value="C:outer membrane"/>
    <property type="evidence" value="ECO:0007669"/>
    <property type="project" value="InterPro"/>
</dbReference>
<dbReference type="SUPFAM" id="SSF103515">
    <property type="entry name" value="Autotransporter"/>
    <property type="match status" value="1"/>
</dbReference>
<keyword evidence="1" id="KW-0732">Signal</keyword>
<protein>
    <submittedName>
        <fullName evidence="3">Autotransporter outer membrane beta-barrel domain-containing protein</fullName>
    </submittedName>
</protein>
<gene>
    <name evidence="3" type="ORF">HBF32_18195</name>
</gene>
<evidence type="ECO:0000256" key="1">
    <source>
        <dbReference type="SAM" id="SignalP"/>
    </source>
</evidence>